<dbReference type="Gene3D" id="3.30.40.10">
    <property type="entry name" value="Zinc/RING finger domain, C3HC4 (zinc finger)"/>
    <property type="match status" value="1"/>
</dbReference>
<evidence type="ECO:0000256" key="2">
    <source>
        <dbReference type="SAM" id="Coils"/>
    </source>
</evidence>
<dbReference type="EMBL" id="JAUEPT010000015">
    <property type="protein sequence ID" value="KAK0445819.1"/>
    <property type="molecule type" value="Genomic_DNA"/>
</dbReference>
<keyword evidence="1" id="KW-0479">Metal-binding</keyword>
<sequence length="424" mass="48432">MSSSTPAASLNDDQTLELQLLRECVGGLLQTVDGLEDALLAQTEHAQTARAHAEHEWERAENQAIKRAKIAQNDKAWWRNVYYQENYKLCMQVADLEEEQLYLKGALRDPRSVQAAADHEGRRVRRDQVFEHLRCDFCQCPMTDACLLDCGHTFHTPCLLERYQAFNFEFRTDQPHEGTAPFKCPVCLEHATVYLPDLSTGRNADFWPRVEGAWAQLFPECSIVSKSLGGFDTAVYTCPSITKETLLRAAGAYTLPRRNGPIMECSCAANDLVAPVETVKHAYSLNPHNPPHLHPTIHPLALSPGEGMSHTMSELDLLRIQAGELLEEVNDLKDELKQAKERVEAGQNEAEWWQVRHYQEQYHTRQQVHDLEDEINTLREENIQAGRHSREGVAERRENRQRRDQIFDVIRCFMCETLATEACI</sequence>
<dbReference type="SUPFAM" id="SSF57850">
    <property type="entry name" value="RING/U-box"/>
    <property type="match status" value="1"/>
</dbReference>
<feature type="coiled-coil region" evidence="2">
    <location>
        <begin position="315"/>
        <end position="388"/>
    </location>
</feature>
<protein>
    <recommendedName>
        <fullName evidence="3">RING-type domain-containing protein</fullName>
    </recommendedName>
</protein>
<gene>
    <name evidence="4" type="ORF">EV421DRAFT_1902185</name>
</gene>
<dbReference type="CDD" id="cd16448">
    <property type="entry name" value="RING-H2"/>
    <property type="match status" value="1"/>
</dbReference>
<evidence type="ECO:0000256" key="1">
    <source>
        <dbReference type="PROSITE-ProRule" id="PRU00175"/>
    </source>
</evidence>
<accession>A0AA39MTU9</accession>
<dbReference type="SMART" id="SM00184">
    <property type="entry name" value="RING"/>
    <property type="match status" value="1"/>
</dbReference>
<dbReference type="GO" id="GO:0008270">
    <property type="term" value="F:zinc ion binding"/>
    <property type="evidence" value="ECO:0007669"/>
    <property type="project" value="UniProtKB-KW"/>
</dbReference>
<organism evidence="4 5">
    <name type="scientific">Armillaria borealis</name>
    <dbReference type="NCBI Taxonomy" id="47425"/>
    <lineage>
        <taxon>Eukaryota</taxon>
        <taxon>Fungi</taxon>
        <taxon>Dikarya</taxon>
        <taxon>Basidiomycota</taxon>
        <taxon>Agaricomycotina</taxon>
        <taxon>Agaricomycetes</taxon>
        <taxon>Agaricomycetidae</taxon>
        <taxon>Agaricales</taxon>
        <taxon>Marasmiineae</taxon>
        <taxon>Physalacriaceae</taxon>
        <taxon>Armillaria</taxon>
    </lineage>
</organism>
<evidence type="ECO:0000259" key="3">
    <source>
        <dbReference type="PROSITE" id="PS50089"/>
    </source>
</evidence>
<dbReference type="InterPro" id="IPR001841">
    <property type="entry name" value="Znf_RING"/>
</dbReference>
<comment type="caution">
    <text evidence="4">The sequence shown here is derived from an EMBL/GenBank/DDBJ whole genome shotgun (WGS) entry which is preliminary data.</text>
</comment>
<reference evidence="4" key="1">
    <citation type="submission" date="2023-06" db="EMBL/GenBank/DDBJ databases">
        <authorList>
            <consortium name="Lawrence Berkeley National Laboratory"/>
            <person name="Ahrendt S."/>
            <person name="Sahu N."/>
            <person name="Indic B."/>
            <person name="Wong-Bajracharya J."/>
            <person name="Merenyi Z."/>
            <person name="Ke H.-M."/>
            <person name="Monk M."/>
            <person name="Kocsube S."/>
            <person name="Drula E."/>
            <person name="Lipzen A."/>
            <person name="Balint B."/>
            <person name="Henrissat B."/>
            <person name="Andreopoulos B."/>
            <person name="Martin F.M."/>
            <person name="Harder C.B."/>
            <person name="Rigling D."/>
            <person name="Ford K.L."/>
            <person name="Foster G.D."/>
            <person name="Pangilinan J."/>
            <person name="Papanicolaou A."/>
            <person name="Barry K."/>
            <person name="LaButti K."/>
            <person name="Viragh M."/>
            <person name="Koriabine M."/>
            <person name="Yan M."/>
            <person name="Riley R."/>
            <person name="Champramary S."/>
            <person name="Plett K.L."/>
            <person name="Tsai I.J."/>
            <person name="Slot J."/>
            <person name="Sipos G."/>
            <person name="Plett J."/>
            <person name="Nagy L.G."/>
            <person name="Grigoriev I.V."/>
        </authorList>
    </citation>
    <scope>NUCLEOTIDE SEQUENCE</scope>
    <source>
        <strain evidence="4">FPL87.14</strain>
    </source>
</reference>
<keyword evidence="1" id="KW-0863">Zinc-finger</keyword>
<keyword evidence="1" id="KW-0862">Zinc</keyword>
<evidence type="ECO:0000313" key="4">
    <source>
        <dbReference type="EMBL" id="KAK0445819.1"/>
    </source>
</evidence>
<keyword evidence="2" id="KW-0175">Coiled coil</keyword>
<dbReference type="InterPro" id="IPR013083">
    <property type="entry name" value="Znf_RING/FYVE/PHD"/>
</dbReference>
<dbReference type="AlphaFoldDB" id="A0AA39MTU9"/>
<feature type="domain" description="RING-type" evidence="3">
    <location>
        <begin position="135"/>
        <end position="187"/>
    </location>
</feature>
<dbReference type="PROSITE" id="PS50089">
    <property type="entry name" value="ZF_RING_2"/>
    <property type="match status" value="1"/>
</dbReference>
<dbReference type="Proteomes" id="UP001175226">
    <property type="component" value="Unassembled WGS sequence"/>
</dbReference>
<proteinExistence type="predicted"/>
<keyword evidence="5" id="KW-1185">Reference proteome</keyword>
<name>A0AA39MTU9_9AGAR</name>
<evidence type="ECO:0000313" key="5">
    <source>
        <dbReference type="Proteomes" id="UP001175226"/>
    </source>
</evidence>